<dbReference type="PRINTS" id="PR00313">
    <property type="entry name" value="CABNDNGRPT"/>
</dbReference>
<gene>
    <name evidence="6" type="ORF">K9B37_21210</name>
</gene>
<comment type="caution">
    <text evidence="6">The sequence shown here is derived from an EMBL/GenBank/DDBJ whole genome shotgun (WGS) entry which is preliminary data.</text>
</comment>
<sequence>MATFRNVPGSGYGNPYVDSLIWGGKAWDVSPENPILVYLAQGDDYKATGTLHPAPPEDWLTDPTYITSWRDYYISAFSDAIDLYSSVANVHFAQVDDIHSADIVWWWYGGMGNVAGWHESPDESDSYTQRWGIFNSFTQSEFQFGGRGLANIIHEVGIGLGLAQPHNGGVLDDASRFPGVNGPSDLGDFGLNQTIYTQMSYNDGFNAAPADAEDGMYGYQGGLGAFDIAALQALYGANMDTATGDNVYTLPIANARGTGWSAIWDAGGNDTISAVGSRAGVTIDLRAATLQANDPHAGGYISEQNGVSGGFTIAKGVVIENATGSSYDDILIGNSATNVLNGGAGNDIYYVDSPSDVVIDSGGVDTVYATFDFSNPAIENVYVNGVLKTGTAPVVNGFQILKGGTKSDVLVGRAGSDKIYGGLGKDVMTGGAGKDIFVFNTKPSKANMDKITDFNVKDDTIWLDNNYMTKLGKGTEPKPGKLNKAFFTIGPKAKDKNDYLVYDNKKGVLYYDADGSGAGKAVEITTLKKGLKMTYLDFMVI</sequence>
<dbReference type="Pfam" id="PF08548">
    <property type="entry name" value="Peptidase_M10_C"/>
    <property type="match status" value="1"/>
</dbReference>
<evidence type="ECO:0000256" key="2">
    <source>
        <dbReference type="ARBA" id="ARBA00004613"/>
    </source>
</evidence>
<dbReference type="InterPro" id="IPR024079">
    <property type="entry name" value="MetalloPept_cat_dom_sf"/>
</dbReference>
<dbReference type="Pfam" id="PF00353">
    <property type="entry name" value="HemolysinCabind"/>
    <property type="match status" value="2"/>
</dbReference>
<dbReference type="InterPro" id="IPR001343">
    <property type="entry name" value="Hemolysn_Ca-bd"/>
</dbReference>
<comment type="cofactor">
    <cofactor evidence="1">
        <name>Ca(2+)</name>
        <dbReference type="ChEBI" id="CHEBI:29108"/>
    </cofactor>
</comment>
<dbReference type="Gene3D" id="3.40.390.10">
    <property type="entry name" value="Collagenase (Catalytic Domain)"/>
    <property type="match status" value="1"/>
</dbReference>
<dbReference type="Proteomes" id="UP000704176">
    <property type="component" value="Unassembled WGS sequence"/>
</dbReference>
<feature type="domain" description="Peptidase M10 serralysin C-terminal" evidence="5">
    <location>
        <begin position="255"/>
        <end position="357"/>
    </location>
</feature>
<name>A0ABS7VT87_9HYPH</name>
<keyword evidence="4" id="KW-0677">Repeat</keyword>
<dbReference type="RefSeq" id="WP_224315530.1">
    <property type="nucleotide sequence ID" value="NZ_JAIRBM010000022.1"/>
</dbReference>
<keyword evidence="7" id="KW-1185">Reference proteome</keyword>
<comment type="subcellular location">
    <subcellularLocation>
        <location evidence="2">Secreted</location>
    </subcellularLocation>
</comment>
<evidence type="ECO:0000259" key="5">
    <source>
        <dbReference type="Pfam" id="PF08548"/>
    </source>
</evidence>
<dbReference type="InterPro" id="IPR018511">
    <property type="entry name" value="Hemolysin-typ_Ca-bd_CS"/>
</dbReference>
<evidence type="ECO:0000256" key="1">
    <source>
        <dbReference type="ARBA" id="ARBA00001913"/>
    </source>
</evidence>
<evidence type="ECO:0000313" key="7">
    <source>
        <dbReference type="Proteomes" id="UP000704176"/>
    </source>
</evidence>
<accession>A0ABS7VT87</accession>
<dbReference type="SUPFAM" id="SSF51120">
    <property type="entry name" value="beta-Roll"/>
    <property type="match status" value="2"/>
</dbReference>
<reference evidence="6 7" key="1">
    <citation type="submission" date="2021-09" db="EMBL/GenBank/DDBJ databases">
        <title>The complete genome sequence of a new microorganism.</title>
        <authorList>
            <person name="Zi Z."/>
        </authorList>
    </citation>
    <scope>NUCLEOTIDE SEQUENCE [LARGE SCALE GENOMIC DNA]</scope>
    <source>
        <strain evidence="6 7">WGZ8</strain>
    </source>
</reference>
<dbReference type="InterPro" id="IPR013858">
    <property type="entry name" value="Peptidase_M10B_C"/>
</dbReference>
<protein>
    <submittedName>
        <fullName evidence="6">M10 family metallopeptidase C-terminal domain-containing protein</fullName>
    </submittedName>
</protein>
<organism evidence="6 7">
    <name type="scientific">Microvirga puerhi</name>
    <dbReference type="NCBI Taxonomy" id="2876078"/>
    <lineage>
        <taxon>Bacteria</taxon>
        <taxon>Pseudomonadati</taxon>
        <taxon>Pseudomonadota</taxon>
        <taxon>Alphaproteobacteria</taxon>
        <taxon>Hyphomicrobiales</taxon>
        <taxon>Methylobacteriaceae</taxon>
        <taxon>Microvirga</taxon>
    </lineage>
</organism>
<evidence type="ECO:0000313" key="6">
    <source>
        <dbReference type="EMBL" id="MBZ6078782.1"/>
    </source>
</evidence>
<dbReference type="PROSITE" id="PS00330">
    <property type="entry name" value="HEMOLYSIN_CALCIUM"/>
    <property type="match status" value="1"/>
</dbReference>
<dbReference type="InterPro" id="IPR011049">
    <property type="entry name" value="Serralysin-like_metalloprot_C"/>
</dbReference>
<evidence type="ECO:0000256" key="3">
    <source>
        <dbReference type="ARBA" id="ARBA00022525"/>
    </source>
</evidence>
<dbReference type="SUPFAM" id="SSF55486">
    <property type="entry name" value="Metalloproteases ('zincins'), catalytic domain"/>
    <property type="match status" value="1"/>
</dbReference>
<dbReference type="Gene3D" id="2.150.10.10">
    <property type="entry name" value="Serralysin-like metalloprotease, C-terminal"/>
    <property type="match status" value="1"/>
</dbReference>
<dbReference type="EMBL" id="JAIRBM010000022">
    <property type="protein sequence ID" value="MBZ6078782.1"/>
    <property type="molecule type" value="Genomic_DNA"/>
</dbReference>
<proteinExistence type="predicted"/>
<evidence type="ECO:0000256" key="4">
    <source>
        <dbReference type="ARBA" id="ARBA00022737"/>
    </source>
</evidence>
<keyword evidence="3" id="KW-0964">Secreted</keyword>